<evidence type="ECO:0000313" key="1">
    <source>
        <dbReference type="EMBL" id="GAA2340179.1"/>
    </source>
</evidence>
<evidence type="ECO:0000313" key="2">
    <source>
        <dbReference type="Proteomes" id="UP001500253"/>
    </source>
</evidence>
<dbReference type="Proteomes" id="UP001500253">
    <property type="component" value="Unassembled WGS sequence"/>
</dbReference>
<keyword evidence="2" id="KW-1185">Reference proteome</keyword>
<sequence>MVFIPMAREILSRGLREEAGTRMMSRMGMTNIYFEGGARNGTTATWNLEPGADIYDDNIFRPPELYRRTTRTKVIGRVEYTVFRYDPSGTRPT</sequence>
<protein>
    <submittedName>
        <fullName evidence="1">Uncharacterized protein</fullName>
    </submittedName>
</protein>
<accession>A0ABN3FY35</accession>
<reference evidence="1 2" key="1">
    <citation type="journal article" date="2019" name="Int. J. Syst. Evol. Microbiol.">
        <title>The Global Catalogue of Microorganisms (GCM) 10K type strain sequencing project: providing services to taxonomists for standard genome sequencing and annotation.</title>
        <authorList>
            <consortium name="The Broad Institute Genomics Platform"/>
            <consortium name="The Broad Institute Genome Sequencing Center for Infectious Disease"/>
            <person name="Wu L."/>
            <person name="Ma J."/>
        </authorList>
    </citation>
    <scope>NUCLEOTIDE SEQUENCE [LARGE SCALE GENOMIC DNA]</scope>
    <source>
        <strain evidence="1 2">JCM 4316</strain>
    </source>
</reference>
<organism evidence="1 2">
    <name type="scientific">Streptomyces cuspidosporus</name>
    <dbReference type="NCBI Taxonomy" id="66882"/>
    <lineage>
        <taxon>Bacteria</taxon>
        <taxon>Bacillati</taxon>
        <taxon>Actinomycetota</taxon>
        <taxon>Actinomycetes</taxon>
        <taxon>Kitasatosporales</taxon>
        <taxon>Streptomycetaceae</taxon>
        <taxon>Streptomyces</taxon>
    </lineage>
</organism>
<name>A0ABN3FY35_9ACTN</name>
<comment type="caution">
    <text evidence="1">The sequence shown here is derived from an EMBL/GenBank/DDBJ whole genome shotgun (WGS) entry which is preliminary data.</text>
</comment>
<gene>
    <name evidence="1" type="ORF">GCM10010246_26390</name>
</gene>
<proteinExistence type="predicted"/>
<dbReference type="EMBL" id="BAAASD010000008">
    <property type="protein sequence ID" value="GAA2340179.1"/>
    <property type="molecule type" value="Genomic_DNA"/>
</dbReference>